<dbReference type="SUPFAM" id="SSF103473">
    <property type="entry name" value="MFS general substrate transporter"/>
    <property type="match status" value="1"/>
</dbReference>
<evidence type="ECO:0000313" key="11">
    <source>
        <dbReference type="Proteomes" id="UP000436801"/>
    </source>
</evidence>
<dbReference type="InterPro" id="IPR020846">
    <property type="entry name" value="MFS_dom"/>
</dbReference>
<dbReference type="OrthoDB" id="7841035at2"/>
<evidence type="ECO:0000256" key="2">
    <source>
        <dbReference type="ARBA" id="ARBA00022475"/>
    </source>
</evidence>
<evidence type="ECO:0000256" key="3">
    <source>
        <dbReference type="ARBA" id="ARBA00022692"/>
    </source>
</evidence>
<evidence type="ECO:0000256" key="5">
    <source>
        <dbReference type="ARBA" id="ARBA00023136"/>
    </source>
</evidence>
<dbReference type="CDD" id="cd06174">
    <property type="entry name" value="MFS"/>
    <property type="match status" value="1"/>
</dbReference>
<gene>
    <name evidence="8" type="ORF">GQR91_04155</name>
    <name evidence="9" type="ORF">SAMN05216557_101859</name>
</gene>
<feature type="transmembrane region" description="Helical" evidence="6">
    <location>
        <begin position="334"/>
        <end position="357"/>
    </location>
</feature>
<name>A0A1G7GFJ5_9SPHN</name>
<comment type="subcellular location">
    <subcellularLocation>
        <location evidence="1">Cell membrane</location>
        <topology evidence="1">Multi-pass membrane protein</topology>
    </subcellularLocation>
</comment>
<feature type="transmembrane region" description="Helical" evidence="6">
    <location>
        <begin position="73"/>
        <end position="93"/>
    </location>
</feature>
<reference evidence="8 11" key="2">
    <citation type="submission" date="2019-12" db="EMBL/GenBank/DDBJ databases">
        <authorList>
            <person name="Zheng J."/>
        </authorList>
    </citation>
    <scope>NUCLEOTIDE SEQUENCE [LARGE SCALE GENOMIC DNA]</scope>
    <source>
        <strain evidence="8 11">DSM 27347</strain>
    </source>
</reference>
<evidence type="ECO:0000256" key="6">
    <source>
        <dbReference type="SAM" id="Phobius"/>
    </source>
</evidence>
<organism evidence="9 10">
    <name type="scientific">Sphingomonas carotinifaciens</name>
    <dbReference type="NCBI Taxonomy" id="1166323"/>
    <lineage>
        <taxon>Bacteria</taxon>
        <taxon>Pseudomonadati</taxon>
        <taxon>Pseudomonadota</taxon>
        <taxon>Alphaproteobacteria</taxon>
        <taxon>Sphingomonadales</taxon>
        <taxon>Sphingomonadaceae</taxon>
        <taxon>Sphingomonas</taxon>
    </lineage>
</organism>
<feature type="domain" description="Major facilitator superfamily (MFS) profile" evidence="7">
    <location>
        <begin position="7"/>
        <end position="390"/>
    </location>
</feature>
<dbReference type="PANTHER" id="PTHR43124:SF3">
    <property type="entry name" value="CHLORAMPHENICOL EFFLUX PUMP RV0191"/>
    <property type="match status" value="1"/>
</dbReference>
<sequence length="390" mass="39135">MHRRWPAIIALWLLGVLAAAQLAKFSTIAPVLRARFALSLPATGLLISLLEVGGGLLGFVAGLALGRIGYRRALVTGLATLAGCSLVEALATTPAPLFVARGVEGIGYLLVVIAAPTAIAAIASDRDRPRALALWSSFVPVGVAIGGAVTGMGTQVLDATGLLLLWAALLALAVIPALRLPLGTAASRGLALPAPAAWIATFGFGLYTLFLCALTMLLPTFLTEMRGASLATAGLVAAFASLAALPGSAIAMALMRRGALRSGAMMRIVAPALAVTALLAPLVFVDIGGWGMAALVAVAVVGASGLVSPLVFARLPILARAAAADDPRIATANGLLTQFGAGGALIGPPLGGLVVGLWGWPGLGIAIAMLSLAMLATIALAERIGARPAL</sequence>
<dbReference type="InterPro" id="IPR050189">
    <property type="entry name" value="MFS_Efflux_Transporters"/>
</dbReference>
<dbReference type="EMBL" id="WSUT01000005">
    <property type="protein sequence ID" value="MWC42852.1"/>
    <property type="molecule type" value="Genomic_DNA"/>
</dbReference>
<dbReference type="PANTHER" id="PTHR43124">
    <property type="entry name" value="PURINE EFFLUX PUMP PBUE"/>
    <property type="match status" value="1"/>
</dbReference>
<dbReference type="GO" id="GO:0005886">
    <property type="term" value="C:plasma membrane"/>
    <property type="evidence" value="ECO:0007669"/>
    <property type="project" value="UniProtKB-SubCell"/>
</dbReference>
<evidence type="ECO:0000256" key="1">
    <source>
        <dbReference type="ARBA" id="ARBA00004651"/>
    </source>
</evidence>
<protein>
    <submittedName>
        <fullName evidence="8">MFS transporter</fullName>
    </submittedName>
    <submittedName>
        <fullName evidence="9">Sugar phosphate permease</fullName>
    </submittedName>
</protein>
<dbReference type="EMBL" id="FNBI01000001">
    <property type="protein sequence ID" value="SDE86922.1"/>
    <property type="molecule type" value="Genomic_DNA"/>
</dbReference>
<evidence type="ECO:0000313" key="9">
    <source>
        <dbReference type="EMBL" id="SDE86922.1"/>
    </source>
</evidence>
<feature type="transmembrane region" description="Helical" evidence="6">
    <location>
        <begin position="131"/>
        <end position="153"/>
    </location>
</feature>
<evidence type="ECO:0000259" key="7">
    <source>
        <dbReference type="PROSITE" id="PS50850"/>
    </source>
</evidence>
<dbReference type="AlphaFoldDB" id="A0A1G7GFJ5"/>
<feature type="transmembrane region" description="Helical" evidence="6">
    <location>
        <begin position="159"/>
        <end position="178"/>
    </location>
</feature>
<keyword evidence="2" id="KW-1003">Cell membrane</keyword>
<evidence type="ECO:0000256" key="4">
    <source>
        <dbReference type="ARBA" id="ARBA00022989"/>
    </source>
</evidence>
<dbReference type="InterPro" id="IPR036259">
    <property type="entry name" value="MFS_trans_sf"/>
</dbReference>
<keyword evidence="10" id="KW-1185">Reference proteome</keyword>
<feature type="transmembrane region" description="Helical" evidence="6">
    <location>
        <begin position="290"/>
        <end position="313"/>
    </location>
</feature>
<feature type="transmembrane region" description="Helical" evidence="6">
    <location>
        <begin position="230"/>
        <end position="254"/>
    </location>
</feature>
<feature type="transmembrane region" description="Helical" evidence="6">
    <location>
        <begin position="190"/>
        <end position="218"/>
    </location>
</feature>
<proteinExistence type="predicted"/>
<dbReference type="PROSITE" id="PS50850">
    <property type="entry name" value="MFS"/>
    <property type="match status" value="1"/>
</dbReference>
<dbReference type="RefSeq" id="WP_149681272.1">
    <property type="nucleotide sequence ID" value="NZ_FNBI01000001.1"/>
</dbReference>
<keyword evidence="4 6" id="KW-1133">Transmembrane helix</keyword>
<dbReference type="Proteomes" id="UP000323502">
    <property type="component" value="Unassembled WGS sequence"/>
</dbReference>
<dbReference type="Proteomes" id="UP000436801">
    <property type="component" value="Unassembled WGS sequence"/>
</dbReference>
<feature type="transmembrane region" description="Helical" evidence="6">
    <location>
        <begin position="105"/>
        <end position="124"/>
    </location>
</feature>
<keyword evidence="5 6" id="KW-0472">Membrane</keyword>
<dbReference type="GO" id="GO:0022857">
    <property type="term" value="F:transmembrane transporter activity"/>
    <property type="evidence" value="ECO:0007669"/>
    <property type="project" value="InterPro"/>
</dbReference>
<feature type="transmembrane region" description="Helical" evidence="6">
    <location>
        <begin position="266"/>
        <end position="284"/>
    </location>
</feature>
<dbReference type="InterPro" id="IPR011701">
    <property type="entry name" value="MFS"/>
</dbReference>
<evidence type="ECO:0000313" key="8">
    <source>
        <dbReference type="EMBL" id="MWC42852.1"/>
    </source>
</evidence>
<feature type="transmembrane region" description="Helical" evidence="6">
    <location>
        <begin position="46"/>
        <end position="66"/>
    </location>
</feature>
<reference evidence="9 10" key="1">
    <citation type="submission" date="2016-10" db="EMBL/GenBank/DDBJ databases">
        <authorList>
            <person name="Varghese N."/>
            <person name="Submissions S."/>
        </authorList>
    </citation>
    <scope>NUCLEOTIDE SEQUENCE [LARGE SCALE GENOMIC DNA]</scope>
    <source>
        <strain evidence="9 10">S7-754</strain>
    </source>
</reference>
<keyword evidence="3 6" id="KW-0812">Transmembrane</keyword>
<accession>A0A1G7GFJ5</accession>
<evidence type="ECO:0000313" key="10">
    <source>
        <dbReference type="Proteomes" id="UP000323502"/>
    </source>
</evidence>
<feature type="transmembrane region" description="Helical" evidence="6">
    <location>
        <begin position="363"/>
        <end position="381"/>
    </location>
</feature>
<dbReference type="Gene3D" id="1.20.1250.20">
    <property type="entry name" value="MFS general substrate transporter like domains"/>
    <property type="match status" value="2"/>
</dbReference>
<dbReference type="Pfam" id="PF07690">
    <property type="entry name" value="MFS_1"/>
    <property type="match status" value="1"/>
</dbReference>